<dbReference type="GO" id="GO:0009307">
    <property type="term" value="P:DNA restriction-modification system"/>
    <property type="evidence" value="ECO:0007669"/>
    <property type="project" value="InterPro"/>
</dbReference>
<dbReference type="AlphaFoldDB" id="A0A2V4P727"/>
<sequence>MDHGAEAEQSQLWAAWTEHDSQLDAVARKILDEDPAGRRFAGTIRRSIDMLLDGQHTGRFRWDQLYKTEKIHLGTLIEINLQREFAFADGERMDYQIAGVDVDCKVSQKRGSWMVPPEAHGELLLVVWASGSEAKWCAGLVRARPELLNPGGNRDGKRTLNAAGKNSVRCLFKDAPLQDNVLLRLPPEDITAIFSHKGGQRRLDELFLRAQRRLVSRSVVATVAMQEDYMRRVRGGGSSRTRLRPRGIVILGDYSSHGEVAQRLGLAVPQAGESLSARLTRLRADHGEVPWVDLDGVRWTLALPEDPEELAPNLPGI</sequence>
<dbReference type="Pfam" id="PF09126">
    <property type="entry name" value="NaeI"/>
    <property type="match status" value="1"/>
</dbReference>
<dbReference type="RefSeq" id="WP_110668869.1">
    <property type="nucleotide sequence ID" value="NZ_PYBW01000039.1"/>
</dbReference>
<evidence type="ECO:0000256" key="3">
    <source>
        <dbReference type="ARBA" id="ARBA00022801"/>
    </source>
</evidence>
<name>A0A2V4P727_9ACTN</name>
<keyword evidence="2 5" id="KW-0255">Endonuclease</keyword>
<dbReference type="InterPro" id="IPR037057">
    <property type="entry name" value="DNA_rep_MutH/T2_RE_sf"/>
</dbReference>
<dbReference type="GO" id="GO:0009036">
    <property type="term" value="F:type II site-specific deoxyribonuclease activity"/>
    <property type="evidence" value="ECO:0007669"/>
    <property type="project" value="InterPro"/>
</dbReference>
<dbReference type="SUPFAM" id="SSF52980">
    <property type="entry name" value="Restriction endonuclease-like"/>
    <property type="match status" value="1"/>
</dbReference>
<dbReference type="InterPro" id="IPR015210">
    <property type="entry name" value="NaeI"/>
</dbReference>
<comment type="caution">
    <text evidence="5">The sequence shown here is derived from an EMBL/GenBank/DDBJ whole genome shotgun (WGS) entry which is preliminary data.</text>
</comment>
<evidence type="ECO:0000313" key="5">
    <source>
        <dbReference type="EMBL" id="PYC80538.1"/>
    </source>
</evidence>
<dbReference type="InterPro" id="IPR036388">
    <property type="entry name" value="WH-like_DNA-bd_sf"/>
</dbReference>
<evidence type="ECO:0000259" key="4">
    <source>
        <dbReference type="Pfam" id="PF09126"/>
    </source>
</evidence>
<dbReference type="Proteomes" id="UP000248039">
    <property type="component" value="Unassembled WGS sequence"/>
</dbReference>
<reference evidence="5 6" key="1">
    <citation type="submission" date="2018-03" db="EMBL/GenBank/DDBJ databases">
        <title>Bioinformatic expansion and discovery of thiopeptide antibiotics.</title>
        <authorList>
            <person name="Schwalen C.J."/>
            <person name="Hudson G.A."/>
            <person name="Mitchell D.A."/>
        </authorList>
    </citation>
    <scope>NUCLEOTIDE SEQUENCE [LARGE SCALE GENOMIC DNA]</scope>
    <source>
        <strain evidence="5 6">ATCC 21389</strain>
    </source>
</reference>
<feature type="domain" description="Type II restriction enzyme NaeI" evidence="4">
    <location>
        <begin position="25"/>
        <end position="307"/>
    </location>
</feature>
<keyword evidence="3" id="KW-0378">Hydrolase</keyword>
<dbReference type="Gene3D" id="1.10.10.10">
    <property type="entry name" value="Winged helix-like DNA-binding domain superfamily/Winged helix DNA-binding domain"/>
    <property type="match status" value="1"/>
</dbReference>
<evidence type="ECO:0000256" key="2">
    <source>
        <dbReference type="ARBA" id="ARBA00022759"/>
    </source>
</evidence>
<evidence type="ECO:0000313" key="6">
    <source>
        <dbReference type="Proteomes" id="UP000248039"/>
    </source>
</evidence>
<proteinExistence type="predicted"/>
<keyword evidence="6" id="KW-1185">Reference proteome</keyword>
<gene>
    <name evidence="5" type="ORF">C7C46_12690</name>
</gene>
<dbReference type="CDD" id="cd22338">
    <property type="entry name" value="NaeI-like"/>
    <property type="match status" value="1"/>
</dbReference>
<organism evidence="5 6">
    <name type="scientific">Streptomyces tateyamensis</name>
    <dbReference type="NCBI Taxonomy" id="565073"/>
    <lineage>
        <taxon>Bacteria</taxon>
        <taxon>Bacillati</taxon>
        <taxon>Actinomycetota</taxon>
        <taxon>Actinomycetes</taxon>
        <taxon>Kitasatosporales</taxon>
        <taxon>Streptomycetaceae</taxon>
        <taxon>Streptomyces</taxon>
    </lineage>
</organism>
<dbReference type="EMBL" id="PYBW01000039">
    <property type="protein sequence ID" value="PYC80538.1"/>
    <property type="molecule type" value="Genomic_DNA"/>
</dbReference>
<accession>A0A2V4P727</accession>
<evidence type="ECO:0000256" key="1">
    <source>
        <dbReference type="ARBA" id="ARBA00022722"/>
    </source>
</evidence>
<dbReference type="GO" id="GO:0003677">
    <property type="term" value="F:DNA binding"/>
    <property type="evidence" value="ECO:0007669"/>
    <property type="project" value="InterPro"/>
</dbReference>
<keyword evidence="1" id="KW-0540">Nuclease</keyword>
<dbReference type="OrthoDB" id="9179812at2"/>
<dbReference type="Gene3D" id="3.40.600.10">
    <property type="entry name" value="DNA mismatch repair MutH/Restriction endonuclease, type II"/>
    <property type="match status" value="1"/>
</dbReference>
<protein>
    <submittedName>
        <fullName evidence="5">Restriction endonuclease</fullName>
    </submittedName>
</protein>
<dbReference type="InterPro" id="IPR011335">
    <property type="entry name" value="Restrct_endonuc-II-like"/>
</dbReference>